<organism evidence="3">
    <name type="scientific">freshwater metagenome</name>
    <dbReference type="NCBI Taxonomy" id="449393"/>
    <lineage>
        <taxon>unclassified sequences</taxon>
        <taxon>metagenomes</taxon>
        <taxon>ecological metagenomes</taxon>
    </lineage>
</organism>
<proteinExistence type="predicted"/>
<feature type="transmembrane region" description="Helical" evidence="1">
    <location>
        <begin position="66"/>
        <end position="84"/>
    </location>
</feature>
<reference evidence="3" key="1">
    <citation type="submission" date="2020-05" db="EMBL/GenBank/DDBJ databases">
        <authorList>
            <person name="Chiriac C."/>
            <person name="Salcher M."/>
            <person name="Ghai R."/>
            <person name="Kavagutti S V."/>
        </authorList>
    </citation>
    <scope>NUCLEOTIDE SEQUENCE</scope>
</reference>
<sequence length="126" mass="13644">MIRALLLVALLMLGLAIGLLGAFEQAGRWVTAWPWGQIVIPWGMALMLLLLVLLIRGGAWLVRTRFGGWVVLAGWLACTIYLTTESPSGDLVLTGGTRQWVYVLAGVVLGSVAATFPVTESQPRLR</sequence>
<evidence type="ECO:0000313" key="3">
    <source>
        <dbReference type="EMBL" id="CAB4749644.1"/>
    </source>
</evidence>
<dbReference type="EMBL" id="CAEZWW010000245">
    <property type="protein sequence ID" value="CAB4686226.1"/>
    <property type="molecule type" value="Genomic_DNA"/>
</dbReference>
<keyword evidence="1" id="KW-1133">Transmembrane helix</keyword>
<evidence type="ECO:0000313" key="2">
    <source>
        <dbReference type="EMBL" id="CAB4686226.1"/>
    </source>
</evidence>
<evidence type="ECO:0000256" key="1">
    <source>
        <dbReference type="SAM" id="Phobius"/>
    </source>
</evidence>
<name>A0A6J6TSE9_9ZZZZ</name>
<keyword evidence="1" id="KW-0812">Transmembrane</keyword>
<keyword evidence="1" id="KW-0472">Membrane</keyword>
<dbReference type="Pfam" id="PF19608">
    <property type="entry name" value="DUF6113"/>
    <property type="match status" value="1"/>
</dbReference>
<dbReference type="EMBL" id="CAEZZA010000100">
    <property type="protein sequence ID" value="CAB4749644.1"/>
    <property type="molecule type" value="Genomic_DNA"/>
</dbReference>
<feature type="transmembrane region" description="Helical" evidence="1">
    <location>
        <begin position="99"/>
        <end position="118"/>
    </location>
</feature>
<gene>
    <name evidence="2" type="ORF">UFOPK2310_01534</name>
    <name evidence="3" type="ORF">UFOPK2809_00830</name>
</gene>
<dbReference type="InterPro" id="IPR046095">
    <property type="entry name" value="DUF6113"/>
</dbReference>
<accession>A0A6J6TSE9</accession>
<dbReference type="AlphaFoldDB" id="A0A6J6TSE9"/>
<feature type="transmembrane region" description="Helical" evidence="1">
    <location>
        <begin position="32"/>
        <end position="54"/>
    </location>
</feature>
<protein>
    <submittedName>
        <fullName evidence="3">Unannotated protein</fullName>
    </submittedName>
</protein>